<reference evidence="1 2" key="1">
    <citation type="submission" date="2023-09" db="EMBL/GenBank/DDBJ databases">
        <title>Microbial mechanism of fulvic acid promoting antimony reduction mineralization in rice fields.</title>
        <authorList>
            <person name="Chen G."/>
            <person name="Lan J."/>
        </authorList>
    </citation>
    <scope>NUCLEOTIDE SEQUENCE [LARGE SCALE GENOMIC DNA]</scope>
    <source>
        <strain evidence="1 2">PS1</strain>
    </source>
</reference>
<keyword evidence="2" id="KW-1185">Reference proteome</keyword>
<gene>
    <name evidence="1" type="ORF">RH061_13640</name>
</gene>
<evidence type="ECO:0000313" key="2">
    <source>
        <dbReference type="Proteomes" id="UP001303324"/>
    </source>
</evidence>
<protein>
    <recommendedName>
        <fullName evidence="3">Cytoplasmic protein</fullName>
    </recommendedName>
</protein>
<sequence length="69" mass="8024">MNENWLFLKCCKFIFKKSASPVAGINTYSQVNQIDVVLPMEQFKREKADVQPTKDLYAGKKLLTKRESR</sequence>
<proteinExistence type="predicted"/>
<organism evidence="1 2">
    <name type="scientific">Mesobacillus jeotgali</name>
    <dbReference type="NCBI Taxonomy" id="129985"/>
    <lineage>
        <taxon>Bacteria</taxon>
        <taxon>Bacillati</taxon>
        <taxon>Bacillota</taxon>
        <taxon>Bacilli</taxon>
        <taxon>Bacillales</taxon>
        <taxon>Bacillaceae</taxon>
        <taxon>Mesobacillus</taxon>
    </lineage>
</organism>
<dbReference type="Proteomes" id="UP001303324">
    <property type="component" value="Chromosome"/>
</dbReference>
<evidence type="ECO:0008006" key="3">
    <source>
        <dbReference type="Google" id="ProtNLM"/>
    </source>
</evidence>
<name>A0ABY9VHS3_9BACI</name>
<evidence type="ECO:0000313" key="1">
    <source>
        <dbReference type="EMBL" id="WNF21242.1"/>
    </source>
</evidence>
<accession>A0ABY9VHS3</accession>
<dbReference type="EMBL" id="CP134494">
    <property type="protein sequence ID" value="WNF21242.1"/>
    <property type="molecule type" value="Genomic_DNA"/>
</dbReference>
<dbReference type="RefSeq" id="WP_311070910.1">
    <property type="nucleotide sequence ID" value="NZ_CP134494.1"/>
</dbReference>